<reference evidence="2" key="1">
    <citation type="submission" date="2016-11" db="UniProtKB">
        <authorList>
            <consortium name="WormBaseParasite"/>
        </authorList>
    </citation>
    <scope>IDENTIFICATION</scope>
    <source>
        <strain evidence="2">KR3021</strain>
    </source>
</reference>
<dbReference type="WBParaSite" id="RSKR_0000097900.1">
    <property type="protein sequence ID" value="RSKR_0000097900.1"/>
    <property type="gene ID" value="RSKR_0000097900"/>
</dbReference>
<dbReference type="Proteomes" id="UP000095286">
    <property type="component" value="Unplaced"/>
</dbReference>
<accession>A0AC35TIK9</accession>
<organism evidence="1 2">
    <name type="scientific">Rhabditophanes sp. KR3021</name>
    <dbReference type="NCBI Taxonomy" id="114890"/>
    <lineage>
        <taxon>Eukaryota</taxon>
        <taxon>Metazoa</taxon>
        <taxon>Ecdysozoa</taxon>
        <taxon>Nematoda</taxon>
        <taxon>Chromadorea</taxon>
        <taxon>Rhabditida</taxon>
        <taxon>Tylenchina</taxon>
        <taxon>Panagrolaimomorpha</taxon>
        <taxon>Strongyloidoidea</taxon>
        <taxon>Alloionematidae</taxon>
        <taxon>Rhabditophanes</taxon>
    </lineage>
</organism>
<name>A0AC35TIK9_9BILA</name>
<evidence type="ECO:0000313" key="1">
    <source>
        <dbReference type="Proteomes" id="UP000095286"/>
    </source>
</evidence>
<evidence type="ECO:0000313" key="2">
    <source>
        <dbReference type="WBParaSite" id="RSKR_0000097900.1"/>
    </source>
</evidence>
<proteinExistence type="predicted"/>
<protein>
    <submittedName>
        <fullName evidence="2">Kinase</fullName>
    </submittedName>
</protein>
<sequence>MTTLLKPYTAKCCGKARVSVIGPDASDNRLKQLLIINSDICLSCHSSTAKLQKGEKMSFWIDREGKVEAVGEATNSWASQCQSKVVKKLAETRTEKQFIFLEDIVSIYRKPCVIDLKMGTRQYGDTATAEKKLSQTQKSESSTSGSLGVRIVGMQVFDTEKESYSSVNKYEGRELSEMGFCEKLRLFFSRAGNKRCKVLLDKLTGLHNSLLQANGFRFFSSSILMAFEGDSNGDTDVVSLSMIDFAHSTFNGFMEEDIVYGGVDEGYIHGVEHLSDILRSIYHGPNSYELLLEKYKFYDNHKYVNRLLSEQEMLVASEDDDDDDDHQISYQKEVPKDKVAA</sequence>